<evidence type="ECO:0000256" key="1">
    <source>
        <dbReference type="SAM" id="Phobius"/>
    </source>
</evidence>
<protein>
    <submittedName>
        <fullName evidence="2">Gluconate 2-dehydrogenase subunit 3 family protein</fullName>
    </submittedName>
</protein>
<keyword evidence="1" id="KW-1133">Transmembrane helix</keyword>
<reference evidence="2 3" key="1">
    <citation type="submission" date="2019-04" db="EMBL/GenBank/DDBJ databases">
        <title>Cohnella sp. nov. isolated from preserved vegetables.</title>
        <authorList>
            <person name="Lin S.-Y."/>
            <person name="Hung M.-H."/>
            <person name="Young C.-C."/>
        </authorList>
    </citation>
    <scope>NUCLEOTIDE SEQUENCE [LARGE SCALE GENOMIC DNA]</scope>
    <source>
        <strain evidence="2 3">CC-MHH1044</strain>
    </source>
</reference>
<accession>A0A4V3WDZ0</accession>
<organism evidence="2 3">
    <name type="scientific">Cohnella fermenti</name>
    <dbReference type="NCBI Taxonomy" id="2565925"/>
    <lineage>
        <taxon>Bacteria</taxon>
        <taxon>Bacillati</taxon>
        <taxon>Bacillota</taxon>
        <taxon>Bacilli</taxon>
        <taxon>Bacillales</taxon>
        <taxon>Paenibacillaceae</taxon>
        <taxon>Cohnella</taxon>
    </lineage>
</organism>
<dbReference type="PROSITE" id="PS51318">
    <property type="entry name" value="TAT"/>
    <property type="match status" value="1"/>
</dbReference>
<dbReference type="EMBL" id="SSOB01000043">
    <property type="protein sequence ID" value="THF74251.1"/>
    <property type="molecule type" value="Genomic_DNA"/>
</dbReference>
<sequence length="257" mass="28200">MAKDGADRPQDESRRRFLKYTGTAVGGLVVGGVVGGLIGSQAKNAKEEPAPSPSGSAPAASNERDYNQALMFFNQEQFQTAEAAAERIFPTDDLGPGAKDLGAAFFIDHQMAGMYGTNARDYMTPPFQTAEAYQGYQLAFKRQELMALGLDALDEYSQDKHQSAFVKLSEDLQDEVLSAFEANEVELKGIPAATFFTMLRNLTIEGVYADPLYGGNKNMTGWKMKSYPGNQMSYYDAIEKDGLVKYEPQSLHDHLTS</sequence>
<dbReference type="RefSeq" id="WP_136372782.1">
    <property type="nucleotide sequence ID" value="NZ_SSOB01000043.1"/>
</dbReference>
<gene>
    <name evidence="2" type="ORF">E6C55_26145</name>
</gene>
<name>A0A4V3WDZ0_9BACL</name>
<dbReference type="InterPro" id="IPR019546">
    <property type="entry name" value="TAT_signal_bac_arc"/>
</dbReference>
<dbReference type="Pfam" id="PF13618">
    <property type="entry name" value="Gluconate_2-dh3"/>
    <property type="match status" value="1"/>
</dbReference>
<evidence type="ECO:0000313" key="2">
    <source>
        <dbReference type="EMBL" id="THF74251.1"/>
    </source>
</evidence>
<comment type="caution">
    <text evidence="2">The sequence shown here is derived from an EMBL/GenBank/DDBJ whole genome shotgun (WGS) entry which is preliminary data.</text>
</comment>
<dbReference type="Proteomes" id="UP000310636">
    <property type="component" value="Unassembled WGS sequence"/>
</dbReference>
<dbReference type="InterPro" id="IPR006311">
    <property type="entry name" value="TAT_signal"/>
</dbReference>
<dbReference type="InterPro" id="IPR027056">
    <property type="entry name" value="Gluconate_2DH_su3"/>
</dbReference>
<dbReference type="AlphaFoldDB" id="A0A4V3WDZ0"/>
<proteinExistence type="predicted"/>
<feature type="transmembrane region" description="Helical" evidence="1">
    <location>
        <begin position="20"/>
        <end position="39"/>
    </location>
</feature>
<keyword evidence="1" id="KW-0812">Transmembrane</keyword>
<evidence type="ECO:0000313" key="3">
    <source>
        <dbReference type="Proteomes" id="UP000310636"/>
    </source>
</evidence>
<keyword evidence="3" id="KW-1185">Reference proteome</keyword>
<keyword evidence="1" id="KW-0472">Membrane</keyword>
<dbReference type="NCBIfam" id="TIGR01409">
    <property type="entry name" value="TAT_signal_seq"/>
    <property type="match status" value="1"/>
</dbReference>
<dbReference type="OrthoDB" id="8400810at2"/>